<comment type="similarity">
    <text evidence="14">Belongs to the ABC transporter superfamily. UvrA family.</text>
</comment>
<dbReference type="PANTHER" id="PTHR43152:SF3">
    <property type="entry name" value="UVRABC SYSTEM PROTEIN A"/>
    <property type="match status" value="1"/>
</dbReference>
<dbReference type="SUPFAM" id="SSF52540">
    <property type="entry name" value="P-loop containing nucleoside triphosphate hydrolases"/>
    <property type="match status" value="2"/>
</dbReference>
<evidence type="ECO:0000256" key="13">
    <source>
        <dbReference type="ARBA" id="ARBA00023204"/>
    </source>
</evidence>
<dbReference type="PROSITE" id="PS00211">
    <property type="entry name" value="ABC_TRANSPORTER_1"/>
    <property type="match status" value="2"/>
</dbReference>
<evidence type="ECO:0000256" key="14">
    <source>
        <dbReference type="ARBA" id="ARBA00038000"/>
    </source>
</evidence>
<dbReference type="Gene3D" id="1.10.8.280">
    <property type="entry name" value="ABC transporter ATPase domain-like"/>
    <property type="match status" value="1"/>
</dbReference>
<keyword evidence="9" id="KW-0862">Zinc</keyword>
<organism evidence="18">
    <name type="scientific">Bacteroides intestinalis</name>
    <dbReference type="NCBI Taxonomy" id="329854"/>
    <lineage>
        <taxon>Bacteria</taxon>
        <taxon>Pseudomonadati</taxon>
        <taxon>Bacteroidota</taxon>
        <taxon>Bacteroidia</taxon>
        <taxon>Bacteroidales</taxon>
        <taxon>Bacteroidaceae</taxon>
        <taxon>Bacteroides</taxon>
    </lineage>
</organism>
<keyword evidence="7" id="KW-0228">DNA excision</keyword>
<keyword evidence="2" id="KW-0963">Cytoplasm</keyword>
<sequence length="942" mass="105859">MTEETEYINVYGARVHNLKNIDAEIPRNSLTVITGLSGSGKSSLAFDTIFAEGQRRYIETFSAYARNFLGNLERPDVDKITGLSPVISIEQKTTNKNPRSTVGTTTEIYDYLRLLYARAGIAYSYLSGERMVKYTEEQILDLILNDYKGKKIYILAPLVRTRKGHYKELFEQVRKKGYLYVRVDGEIKEALPGMKLDRYKNHDIEVVVDKLVVTDKDDVRLKNSVATAMQQGDGLLMILDLQSENVRHYSKRLMCPVTGLSYREPAPHNFSFNSPQGACPKCKGLGVVNQIDVEKVIPDRELSIYEGAVIPLGKYKNSMIFWQIAALLEKYEATLKTPVKELPDEAIDEILYGSDERIKIKSSLIGTSSDYFVTFEGVVKYIQMLQEKDASATAQKWAEQFAKTTVCPECKGARLNKEALHFRIHDKNIYELSCMDINELYDWLMNVDQYLDNKQKQIAVEILKEIRTRLKFLLDVGLDYLALDRGSVTLSGGESQRIRLATQIGSQLVNVLYILDEPSIGLHQRDNQRLIHSLKELRDIGNSVIVVEHDKDMMMAADYVIDMGPKAGRLGGEVVFAGTPKEMLETHTLTSQYLNGEREIEIPQKRREGNGHSLWLRGARGNNLKGVDVEFPLGKLICVTGVSGSGKSTLINETLQPILSQKFYRSLQDPLEYDIIEGLENIDKVVNVDQSPLGRTPRSNPATYTGVFSDIRNLFVGLPEAKIRGYKPGRFSFNVSGGRCEACQGNGYKTIEMNFLPDVYVPCEVCHGKRYNRETLEVRFKGKSIADVLDMTINRAVEFFENVPQILNKIKVIQEVGLGYIKLGQSSTTLSGGESQRVKLATELSKRDTGKTLYILDEPTTGLHFEDIRVLMNVLNKLVDKGNTVIVIEHNLDVIKMADYIIDMGPDGGKGGGQLLSCGTPEEVAKSKKGYTPKFLKEELKG</sequence>
<keyword evidence="4" id="KW-0677">Repeat</keyword>
<proteinExistence type="inferred from homology"/>
<dbReference type="Gene3D" id="3.30.1490.20">
    <property type="entry name" value="ATP-grasp fold, A domain"/>
    <property type="match status" value="1"/>
</dbReference>
<dbReference type="GO" id="GO:0009380">
    <property type="term" value="C:excinuclease repair complex"/>
    <property type="evidence" value="ECO:0007669"/>
    <property type="project" value="InterPro"/>
</dbReference>
<evidence type="ECO:0000256" key="7">
    <source>
        <dbReference type="ARBA" id="ARBA00022769"/>
    </source>
</evidence>
<dbReference type="AlphaFoldDB" id="A0A6N2U9Z4"/>
<dbReference type="Pfam" id="PF17755">
    <property type="entry name" value="UvrA_DNA-bind"/>
    <property type="match status" value="1"/>
</dbReference>
<dbReference type="PANTHER" id="PTHR43152">
    <property type="entry name" value="UVRABC SYSTEM PROTEIN A"/>
    <property type="match status" value="1"/>
</dbReference>
<feature type="domain" description="ABC transporter" evidence="17">
    <location>
        <begin position="609"/>
        <end position="937"/>
    </location>
</feature>
<evidence type="ECO:0000256" key="5">
    <source>
        <dbReference type="ARBA" id="ARBA00022741"/>
    </source>
</evidence>
<dbReference type="Gene3D" id="1.20.1580.10">
    <property type="entry name" value="ABC transporter ATPase like domain"/>
    <property type="match status" value="2"/>
</dbReference>
<dbReference type="InterPro" id="IPR013815">
    <property type="entry name" value="ATP_grasp_subdomain_1"/>
</dbReference>
<dbReference type="NCBIfam" id="TIGR00630">
    <property type="entry name" value="uvra"/>
    <property type="match status" value="1"/>
</dbReference>
<evidence type="ECO:0000256" key="12">
    <source>
        <dbReference type="ARBA" id="ARBA00023125"/>
    </source>
</evidence>
<evidence type="ECO:0000256" key="1">
    <source>
        <dbReference type="ARBA" id="ARBA00004496"/>
    </source>
</evidence>
<dbReference type="EMBL" id="CACRSU010000017">
    <property type="protein sequence ID" value="VYT14995.1"/>
    <property type="molecule type" value="Genomic_DNA"/>
</dbReference>
<evidence type="ECO:0000256" key="4">
    <source>
        <dbReference type="ARBA" id="ARBA00022737"/>
    </source>
</evidence>
<evidence type="ECO:0000256" key="6">
    <source>
        <dbReference type="ARBA" id="ARBA00022763"/>
    </source>
</evidence>
<dbReference type="RefSeq" id="WP_138293294.1">
    <property type="nucleotide sequence ID" value="NZ_BAABZC010000006.1"/>
</dbReference>
<evidence type="ECO:0000256" key="9">
    <source>
        <dbReference type="ARBA" id="ARBA00022833"/>
    </source>
</evidence>
<protein>
    <recommendedName>
        <fullName evidence="15">UvrABC system protein A</fullName>
    </recommendedName>
    <alternativeName>
        <fullName evidence="16">Excinuclease ABC subunit A</fullName>
    </alternativeName>
</protein>
<dbReference type="NCBIfam" id="NF001503">
    <property type="entry name" value="PRK00349.1"/>
    <property type="match status" value="1"/>
</dbReference>
<dbReference type="GO" id="GO:0016887">
    <property type="term" value="F:ATP hydrolysis activity"/>
    <property type="evidence" value="ECO:0007669"/>
    <property type="project" value="InterPro"/>
</dbReference>
<name>A0A6N2U9Z4_9BACE</name>
<evidence type="ECO:0000256" key="8">
    <source>
        <dbReference type="ARBA" id="ARBA00022771"/>
    </source>
</evidence>
<keyword evidence="8" id="KW-0863">Zinc-finger</keyword>
<accession>A0A6N2U9Z4</accession>
<keyword evidence="12" id="KW-0238">DNA-binding</keyword>
<evidence type="ECO:0000256" key="3">
    <source>
        <dbReference type="ARBA" id="ARBA00022723"/>
    </source>
</evidence>
<evidence type="ECO:0000256" key="15">
    <source>
        <dbReference type="ARBA" id="ARBA00039316"/>
    </source>
</evidence>
<keyword evidence="10" id="KW-0067">ATP-binding</keyword>
<keyword evidence="11" id="KW-0267">Excision nuclease</keyword>
<dbReference type="InterPro" id="IPR017871">
    <property type="entry name" value="ABC_transporter-like_CS"/>
</dbReference>
<dbReference type="FunFam" id="1.20.1580.10:FF:000002">
    <property type="entry name" value="UvrABC system protein A"/>
    <property type="match status" value="1"/>
</dbReference>
<evidence type="ECO:0000256" key="11">
    <source>
        <dbReference type="ARBA" id="ARBA00022881"/>
    </source>
</evidence>
<reference evidence="18" key="1">
    <citation type="submission" date="2019-11" db="EMBL/GenBank/DDBJ databases">
        <authorList>
            <person name="Feng L."/>
        </authorList>
    </citation>
    <scope>NUCLEOTIDE SEQUENCE</scope>
    <source>
        <strain evidence="18">BintestinalisLFYP9</strain>
    </source>
</reference>
<evidence type="ECO:0000256" key="2">
    <source>
        <dbReference type="ARBA" id="ARBA00022490"/>
    </source>
</evidence>
<dbReference type="GO" id="GO:0003677">
    <property type="term" value="F:DNA binding"/>
    <property type="evidence" value="ECO:0007669"/>
    <property type="project" value="UniProtKB-KW"/>
</dbReference>
<dbReference type="InterPro" id="IPR041102">
    <property type="entry name" value="UvrA_inter"/>
</dbReference>
<dbReference type="PROSITE" id="PS50893">
    <property type="entry name" value="ABC_TRANSPORTER_2"/>
    <property type="match status" value="1"/>
</dbReference>
<evidence type="ECO:0000256" key="10">
    <source>
        <dbReference type="ARBA" id="ARBA00022840"/>
    </source>
</evidence>
<keyword evidence="3" id="KW-0479">Metal-binding</keyword>
<dbReference type="GO" id="GO:0004518">
    <property type="term" value="F:nuclease activity"/>
    <property type="evidence" value="ECO:0007669"/>
    <property type="project" value="UniProtKB-KW"/>
</dbReference>
<dbReference type="Pfam" id="PF17760">
    <property type="entry name" value="UvrA_inter"/>
    <property type="match status" value="1"/>
</dbReference>
<dbReference type="GO" id="GO:0005524">
    <property type="term" value="F:ATP binding"/>
    <property type="evidence" value="ECO:0007669"/>
    <property type="project" value="UniProtKB-KW"/>
</dbReference>
<keyword evidence="6" id="KW-0227">DNA damage</keyword>
<dbReference type="InterPro" id="IPR003439">
    <property type="entry name" value="ABC_transporter-like_ATP-bd"/>
</dbReference>
<evidence type="ECO:0000313" key="18">
    <source>
        <dbReference type="EMBL" id="VYT14995.1"/>
    </source>
</evidence>
<dbReference type="InterPro" id="IPR041552">
    <property type="entry name" value="UvrA_DNA-bd"/>
</dbReference>
<dbReference type="GO" id="GO:0006289">
    <property type="term" value="P:nucleotide-excision repair"/>
    <property type="evidence" value="ECO:0007669"/>
    <property type="project" value="InterPro"/>
</dbReference>
<gene>
    <name evidence="18" type="primary">uvrA_2</name>
    <name evidence="18" type="ORF">BILFYP9_01983</name>
</gene>
<keyword evidence="5" id="KW-0547">Nucleotide-binding</keyword>
<evidence type="ECO:0000259" key="17">
    <source>
        <dbReference type="PROSITE" id="PS50893"/>
    </source>
</evidence>
<keyword evidence="13" id="KW-0234">DNA repair</keyword>
<evidence type="ECO:0000256" key="16">
    <source>
        <dbReference type="ARBA" id="ARBA00042156"/>
    </source>
</evidence>
<dbReference type="InterPro" id="IPR004602">
    <property type="entry name" value="UvrA"/>
</dbReference>
<dbReference type="GO" id="GO:0005737">
    <property type="term" value="C:cytoplasm"/>
    <property type="evidence" value="ECO:0007669"/>
    <property type="project" value="UniProtKB-SubCell"/>
</dbReference>
<comment type="subcellular location">
    <subcellularLocation>
        <location evidence="1">Cytoplasm</location>
    </subcellularLocation>
</comment>
<dbReference type="InterPro" id="IPR027417">
    <property type="entry name" value="P-loop_NTPase"/>
</dbReference>
<dbReference type="GO" id="GO:0008270">
    <property type="term" value="F:zinc ion binding"/>
    <property type="evidence" value="ECO:0007669"/>
    <property type="project" value="UniProtKB-KW"/>
</dbReference>
<dbReference type="CDD" id="cd03271">
    <property type="entry name" value="ABC_UvrA_II"/>
    <property type="match status" value="1"/>
</dbReference>
<dbReference type="Gene3D" id="3.40.50.300">
    <property type="entry name" value="P-loop containing nucleotide triphosphate hydrolases"/>
    <property type="match status" value="2"/>
</dbReference>